<dbReference type="Proteomes" id="UP000006103">
    <property type="component" value="Plasmid PBr_lp17"/>
</dbReference>
<keyword evidence="2" id="KW-1185">Reference proteome</keyword>
<sequence length="47" mass="5503">MLIFLHFFIVKASIMQKTIINIRKLVKFSKTYFNKLLIIAATINFVA</sequence>
<organism evidence="1 2">
    <name type="scientific">Borreliella garinii PBr</name>
    <dbReference type="NCBI Taxonomy" id="498743"/>
    <lineage>
        <taxon>Bacteria</taxon>
        <taxon>Pseudomonadati</taxon>
        <taxon>Spirochaetota</taxon>
        <taxon>Spirochaetia</taxon>
        <taxon>Spirochaetales</taxon>
        <taxon>Borreliaceae</taxon>
        <taxon>Borreliella</taxon>
    </lineage>
</organism>
<proteinExistence type="predicted"/>
<geneLocation type="plasmid" evidence="1 2">
    <name>PBr_lp17</name>
</geneLocation>
<evidence type="ECO:0000313" key="1">
    <source>
        <dbReference type="EMBL" id="ACL34863.1"/>
    </source>
</evidence>
<reference evidence="1 2" key="1">
    <citation type="journal article" date="2011" name="J. Bacteriol.">
        <title>Whole-genome sequences of two Borrelia afzelii and two Borrelia garinii Lyme disease agent isolates.</title>
        <authorList>
            <person name="Casjens S.R."/>
            <person name="Mongodin E.F."/>
            <person name="Qiu W.-G."/>
            <person name="Dunn J.J."/>
            <person name="Luft B.J."/>
            <person name="Fraser-Liggett C.M."/>
            <person name="Schutzer S.E."/>
        </authorList>
    </citation>
    <scope>NUCLEOTIDE SEQUENCE [LARGE SCALE GENOMIC DNA]</scope>
    <source>
        <strain evidence="1 2">PBr</strain>
    </source>
</reference>
<keyword evidence="1" id="KW-0614">Plasmid</keyword>
<dbReference type="EMBL" id="CP001309">
    <property type="protein sequence ID" value="ACL34863.1"/>
    <property type="molecule type" value="Genomic_DNA"/>
</dbReference>
<gene>
    <name evidence="1" type="ORF">BGAPBR_D0016</name>
</gene>
<dbReference type="AlphaFoldDB" id="B8F1R4"/>
<protein>
    <submittedName>
        <fullName evidence="1">Uncharacterized protein</fullName>
    </submittedName>
</protein>
<accession>B8F1R4</accession>
<name>B8F1R4_BORGR</name>
<evidence type="ECO:0000313" key="2">
    <source>
        <dbReference type="Proteomes" id="UP000006103"/>
    </source>
</evidence>